<keyword evidence="9" id="KW-1185">Reference proteome</keyword>
<comment type="caution">
    <text evidence="8">The sequence shown here is derived from an EMBL/GenBank/DDBJ whole genome shotgun (WGS) entry which is preliminary data.</text>
</comment>
<name>A0A6A3AVV7_HIBSY</name>
<evidence type="ECO:0000313" key="8">
    <source>
        <dbReference type="EMBL" id="KAE8707205.1"/>
    </source>
</evidence>
<evidence type="ECO:0000256" key="6">
    <source>
        <dbReference type="ARBA" id="ARBA00023004"/>
    </source>
</evidence>
<comment type="catalytic activity">
    <reaction evidence="7">
        <text>L-cysteine + O2 = 3-sulfino-L-alanine + H(+)</text>
        <dbReference type="Rhea" id="RHEA:20441"/>
        <dbReference type="ChEBI" id="CHEBI:15378"/>
        <dbReference type="ChEBI" id="CHEBI:15379"/>
        <dbReference type="ChEBI" id="CHEBI:35235"/>
        <dbReference type="ChEBI" id="CHEBI:61085"/>
        <dbReference type="EC" id="1.13.11.20"/>
    </reaction>
    <physiologicalReaction direction="left-to-right" evidence="7">
        <dbReference type="Rhea" id="RHEA:20442"/>
    </physiologicalReaction>
</comment>
<protein>
    <recommendedName>
        <fullName evidence="3">cysteine dioxygenase</fullName>
        <ecNumber evidence="3">1.13.11.20</ecNumber>
    </recommendedName>
</protein>
<dbReference type="Pfam" id="PF07847">
    <property type="entry name" value="PCO_ADO"/>
    <property type="match status" value="1"/>
</dbReference>
<keyword evidence="4" id="KW-0479">Metal-binding</keyword>
<dbReference type="GO" id="GO:0046872">
    <property type="term" value="F:metal ion binding"/>
    <property type="evidence" value="ECO:0007669"/>
    <property type="project" value="UniProtKB-KW"/>
</dbReference>
<dbReference type="EMBL" id="VEPZ02000965">
    <property type="protein sequence ID" value="KAE8707205.1"/>
    <property type="molecule type" value="Genomic_DNA"/>
</dbReference>
<proteinExistence type="inferred from homology"/>
<comment type="similarity">
    <text evidence="2">Belongs to the cysteine dioxygenase family.</text>
</comment>
<keyword evidence="5" id="KW-0560">Oxidoreductase</keyword>
<evidence type="ECO:0000256" key="3">
    <source>
        <dbReference type="ARBA" id="ARBA00013133"/>
    </source>
</evidence>
<dbReference type="InterPro" id="IPR012864">
    <property type="entry name" value="PCO/ADO"/>
</dbReference>
<dbReference type="AlphaFoldDB" id="A0A6A3AVV7"/>
<evidence type="ECO:0000256" key="5">
    <source>
        <dbReference type="ARBA" id="ARBA00023002"/>
    </source>
</evidence>
<evidence type="ECO:0000256" key="4">
    <source>
        <dbReference type="ARBA" id="ARBA00022723"/>
    </source>
</evidence>
<dbReference type="EC" id="1.13.11.20" evidence="3"/>
<dbReference type="InterPro" id="IPR011051">
    <property type="entry name" value="RmlC_Cupin_sf"/>
</dbReference>
<keyword evidence="6" id="KW-0408">Iron</keyword>
<gene>
    <name evidence="8" type="ORF">F3Y22_tig00110386pilonHSYRG00006</name>
</gene>
<reference evidence="8" key="1">
    <citation type="submission" date="2019-09" db="EMBL/GenBank/DDBJ databases">
        <title>Draft genome information of white flower Hibiscus syriacus.</title>
        <authorList>
            <person name="Kim Y.-M."/>
        </authorList>
    </citation>
    <scope>NUCLEOTIDE SEQUENCE [LARGE SCALE GENOMIC DNA]</scope>
    <source>
        <strain evidence="8">YM2019G1</strain>
    </source>
</reference>
<accession>A0A6A3AVV7</accession>
<dbReference type="SUPFAM" id="SSF51182">
    <property type="entry name" value="RmlC-like cupins"/>
    <property type="match status" value="1"/>
</dbReference>
<dbReference type="GO" id="GO:0017172">
    <property type="term" value="F:cysteine dioxygenase activity"/>
    <property type="evidence" value="ECO:0007669"/>
    <property type="project" value="UniProtKB-EC"/>
</dbReference>
<sequence length="108" mass="12266">MARAAKLVKDTEMTAPCATTVLYPTSGGNIHCFRARTSCAIFYILSPPYSSENGRHCTYFRRSPRRDLPGGIEMNGDEFSEVTWLEEFQPPDNFVIWRGLYKGPVIRT</sequence>
<evidence type="ECO:0000256" key="1">
    <source>
        <dbReference type="ARBA" id="ARBA00001954"/>
    </source>
</evidence>
<evidence type="ECO:0000256" key="2">
    <source>
        <dbReference type="ARBA" id="ARBA00006622"/>
    </source>
</evidence>
<evidence type="ECO:0000313" key="9">
    <source>
        <dbReference type="Proteomes" id="UP000436088"/>
    </source>
</evidence>
<dbReference type="PANTHER" id="PTHR22966">
    <property type="entry name" value="2-AMINOETHANETHIOL DIOXYGENASE"/>
    <property type="match status" value="1"/>
</dbReference>
<evidence type="ECO:0000256" key="7">
    <source>
        <dbReference type="ARBA" id="ARBA00024284"/>
    </source>
</evidence>
<dbReference type="GO" id="GO:0070483">
    <property type="term" value="P:detection of hypoxia"/>
    <property type="evidence" value="ECO:0007669"/>
    <property type="project" value="UniProtKB-ARBA"/>
</dbReference>
<organism evidence="8 9">
    <name type="scientific">Hibiscus syriacus</name>
    <name type="common">Rose of Sharon</name>
    <dbReference type="NCBI Taxonomy" id="106335"/>
    <lineage>
        <taxon>Eukaryota</taxon>
        <taxon>Viridiplantae</taxon>
        <taxon>Streptophyta</taxon>
        <taxon>Embryophyta</taxon>
        <taxon>Tracheophyta</taxon>
        <taxon>Spermatophyta</taxon>
        <taxon>Magnoliopsida</taxon>
        <taxon>eudicotyledons</taxon>
        <taxon>Gunneridae</taxon>
        <taxon>Pentapetalae</taxon>
        <taxon>rosids</taxon>
        <taxon>malvids</taxon>
        <taxon>Malvales</taxon>
        <taxon>Malvaceae</taxon>
        <taxon>Malvoideae</taxon>
        <taxon>Hibiscus</taxon>
    </lineage>
</organism>
<comment type="cofactor">
    <cofactor evidence="1">
        <name>Fe(2+)</name>
        <dbReference type="ChEBI" id="CHEBI:29033"/>
    </cofactor>
</comment>
<dbReference type="PANTHER" id="PTHR22966:SF61">
    <property type="entry name" value="2-AMINOETHANETHIOL DIOXYGENASE"/>
    <property type="match status" value="1"/>
</dbReference>
<dbReference type="Proteomes" id="UP000436088">
    <property type="component" value="Unassembled WGS sequence"/>
</dbReference>